<feature type="coiled-coil region" evidence="1">
    <location>
        <begin position="26"/>
        <end position="75"/>
    </location>
</feature>
<keyword evidence="2" id="KW-0812">Transmembrane</keyword>
<keyword evidence="2" id="KW-0472">Membrane</keyword>
<evidence type="ECO:0000256" key="2">
    <source>
        <dbReference type="SAM" id="Phobius"/>
    </source>
</evidence>
<keyword evidence="3" id="KW-0614">Plasmid</keyword>
<reference evidence="3 4" key="1">
    <citation type="submission" date="2007-02" db="EMBL/GenBank/DDBJ databases">
        <title>Complete sequence of plasmid pSbal02 of Shewanella baltica OS155.</title>
        <authorList>
            <consortium name="US DOE Joint Genome Institute"/>
            <person name="Copeland A."/>
            <person name="Lucas S."/>
            <person name="Lapidus A."/>
            <person name="Barry K."/>
            <person name="Detter J.C."/>
            <person name="Glavina del Rio T."/>
            <person name="Hammon N."/>
            <person name="Israni S."/>
            <person name="Dalin E."/>
            <person name="Tice H."/>
            <person name="Pitluck S."/>
            <person name="Sims D.R."/>
            <person name="Brettin T."/>
            <person name="Bruce D."/>
            <person name="Han C."/>
            <person name="Tapia R."/>
            <person name="Brainard J."/>
            <person name="Schmutz J."/>
            <person name="Larimer F."/>
            <person name="Land M."/>
            <person name="Hauser L."/>
            <person name="Kyrpides N."/>
            <person name="Mikhailova N."/>
            <person name="Brettar I."/>
            <person name="Klappenbach J."/>
            <person name="Konstantinidis K."/>
            <person name="Rodrigues J."/>
            <person name="Tiedje J."/>
            <person name="Richardson P."/>
        </authorList>
    </citation>
    <scope>NUCLEOTIDE SEQUENCE [LARGE SCALE GENOMIC DNA]</scope>
    <source>
        <strain evidence="4">OS155 / ATCC BAA-1091</strain>
        <plasmid evidence="3 4">pSbal02</plasmid>
    </source>
</reference>
<proteinExistence type="predicted"/>
<dbReference type="AlphaFoldDB" id="A3DB57"/>
<dbReference type="Gene3D" id="1.20.5.170">
    <property type="match status" value="1"/>
</dbReference>
<dbReference type="HOGENOM" id="CLU_2144116_0_0_6"/>
<evidence type="ECO:0000313" key="4">
    <source>
        <dbReference type="Proteomes" id="UP000001557"/>
    </source>
</evidence>
<sequence>MSDNETLTQKDVLQLLLNASQHSVTREELTSARQELKQDISVLRIELKQDIAEVKQEISELRTELKQDISEVKTEIKSVVKTLSNLQWLIVAAVVSFYLKDSVLAWLSALAK</sequence>
<name>A3DB57_SHEB5</name>
<feature type="transmembrane region" description="Helical" evidence="2">
    <location>
        <begin position="88"/>
        <end position="111"/>
    </location>
</feature>
<keyword evidence="2" id="KW-1133">Transmembrane helix</keyword>
<evidence type="ECO:0000256" key="1">
    <source>
        <dbReference type="SAM" id="Coils"/>
    </source>
</evidence>
<dbReference type="KEGG" id="sbl:Sbal_4421"/>
<dbReference type="SUPFAM" id="SSF47162">
    <property type="entry name" value="Apolipoprotein"/>
    <property type="match status" value="1"/>
</dbReference>
<evidence type="ECO:0008006" key="5">
    <source>
        <dbReference type="Google" id="ProtNLM"/>
    </source>
</evidence>
<organism evidence="3 4">
    <name type="scientific">Shewanella baltica (strain OS155 / ATCC BAA-1091)</name>
    <dbReference type="NCBI Taxonomy" id="325240"/>
    <lineage>
        <taxon>Bacteria</taxon>
        <taxon>Pseudomonadati</taxon>
        <taxon>Pseudomonadota</taxon>
        <taxon>Gammaproteobacteria</taxon>
        <taxon>Alteromonadales</taxon>
        <taxon>Shewanellaceae</taxon>
        <taxon>Shewanella</taxon>
    </lineage>
</organism>
<keyword evidence="4" id="KW-1185">Reference proteome</keyword>
<evidence type="ECO:0000313" key="3">
    <source>
        <dbReference type="EMBL" id="ABN63970.1"/>
    </source>
</evidence>
<protein>
    <recommendedName>
        <fullName evidence="5">DUF1640 domain-containing protein</fullName>
    </recommendedName>
</protein>
<gene>
    <name evidence="3" type="ordered locus">Sbal_4421</name>
</gene>
<geneLocation type="plasmid" evidence="3 4">
    <name>pSbal02</name>
</geneLocation>
<keyword evidence="1" id="KW-0175">Coiled coil</keyword>
<dbReference type="EMBL" id="CP000565">
    <property type="protein sequence ID" value="ABN63970.1"/>
    <property type="molecule type" value="Genomic_DNA"/>
</dbReference>
<accession>A3DB57</accession>
<dbReference type="Proteomes" id="UP000001557">
    <property type="component" value="Plasmid pSbal02"/>
</dbReference>